<feature type="binding site" evidence="4">
    <location>
        <position position="24"/>
    </location>
    <ligand>
        <name>Zn(2+)</name>
        <dbReference type="ChEBI" id="CHEBI:29105"/>
        <label>1</label>
    </ligand>
</feature>
<feature type="binding site" evidence="4">
    <location>
        <position position="22"/>
    </location>
    <ligand>
        <name>Zn(2+)</name>
        <dbReference type="ChEBI" id="CHEBI:29105"/>
        <label>1</label>
    </ligand>
</feature>
<feature type="binding site" description="via carbamate group" evidence="4">
    <location>
        <position position="148"/>
    </location>
    <ligand>
        <name>Zn(2+)</name>
        <dbReference type="ChEBI" id="CHEBI:29105"/>
        <label>1</label>
    </ligand>
</feature>
<accession>A0A239EJK4</accession>
<reference evidence="7" key="1">
    <citation type="submission" date="2017-06" db="EMBL/GenBank/DDBJ databases">
        <authorList>
            <person name="Varghese N."/>
            <person name="Submissions S."/>
        </authorList>
    </citation>
    <scope>NUCLEOTIDE SEQUENCE [LARGE SCALE GENOMIC DNA]</scope>
    <source>
        <strain evidence="7">DSM 44485</strain>
    </source>
</reference>
<evidence type="ECO:0000313" key="7">
    <source>
        <dbReference type="Proteomes" id="UP000198420"/>
    </source>
</evidence>
<dbReference type="PROSITE" id="PS01322">
    <property type="entry name" value="PHOSPHOTRIESTERASE_1"/>
    <property type="match status" value="1"/>
</dbReference>
<keyword evidence="1 4" id="KW-0479">Metal-binding</keyword>
<dbReference type="PROSITE" id="PS51347">
    <property type="entry name" value="PHOSPHOTRIESTERASE_2"/>
    <property type="match status" value="1"/>
</dbReference>
<dbReference type="PANTHER" id="PTHR10819">
    <property type="entry name" value="PHOSPHOTRIESTERASE-RELATED"/>
    <property type="match status" value="1"/>
</dbReference>
<comment type="cofactor">
    <cofactor evidence="4">
        <name>a divalent metal cation</name>
        <dbReference type="ChEBI" id="CHEBI:60240"/>
    </cofactor>
    <text evidence="4">Binds 2 divalent metal cations per subunit.</text>
</comment>
<keyword evidence="2" id="KW-0378">Hydrolase</keyword>
<dbReference type="GO" id="GO:0008270">
    <property type="term" value="F:zinc ion binding"/>
    <property type="evidence" value="ECO:0007669"/>
    <property type="project" value="InterPro"/>
</dbReference>
<dbReference type="EMBL" id="FZNP01000017">
    <property type="protein sequence ID" value="SNS44581.1"/>
    <property type="molecule type" value="Genomic_DNA"/>
</dbReference>
<evidence type="ECO:0000256" key="5">
    <source>
        <dbReference type="PROSITE-ProRule" id="PRU00679"/>
    </source>
</evidence>
<dbReference type="InterPro" id="IPR017947">
    <property type="entry name" value="AryldialkylPase_Zn-BS"/>
</dbReference>
<evidence type="ECO:0000256" key="3">
    <source>
        <dbReference type="PIRSR" id="PIRSR601559-50"/>
    </source>
</evidence>
<proteinExistence type="inferred from homology"/>
<evidence type="ECO:0000313" key="6">
    <source>
        <dbReference type="EMBL" id="SNS44581.1"/>
    </source>
</evidence>
<feature type="modified residue" description="N6-carboxylysine" evidence="3 5">
    <location>
        <position position="148"/>
    </location>
</feature>
<evidence type="ECO:0000256" key="4">
    <source>
        <dbReference type="PIRSR" id="PIRSR601559-51"/>
    </source>
</evidence>
<dbReference type="InterPro" id="IPR032466">
    <property type="entry name" value="Metal_Hydrolase"/>
</dbReference>
<evidence type="ECO:0000256" key="2">
    <source>
        <dbReference type="ARBA" id="ARBA00022801"/>
    </source>
</evidence>
<feature type="binding site" evidence="4">
    <location>
        <position position="267"/>
    </location>
    <ligand>
        <name>Zn(2+)</name>
        <dbReference type="ChEBI" id="CHEBI:29105"/>
        <label>1</label>
    </ligand>
</feature>
<dbReference type="InterPro" id="IPR001559">
    <property type="entry name" value="Phosphotriesterase"/>
</dbReference>
<dbReference type="PANTHER" id="PTHR10819:SF3">
    <property type="entry name" value="PHOSPHOTRIESTERASE-RELATED PROTEIN"/>
    <property type="match status" value="1"/>
</dbReference>
<keyword evidence="7" id="KW-1185">Reference proteome</keyword>
<comment type="similarity">
    <text evidence="5">Belongs to the metallo-dependent hydrolases superfamily. Phosphotriesterase family.</text>
</comment>
<dbReference type="SUPFAM" id="SSF51556">
    <property type="entry name" value="Metallo-dependent hydrolases"/>
    <property type="match status" value="1"/>
</dbReference>
<dbReference type="RefSeq" id="WP_089315830.1">
    <property type="nucleotide sequence ID" value="NZ_FZNP01000017.1"/>
</dbReference>
<protein>
    <submittedName>
        <fullName evidence="6">Phosphotriesterase-related protein</fullName>
    </submittedName>
</protein>
<gene>
    <name evidence="6" type="ORF">SAMN06265355_117107</name>
</gene>
<name>A0A239EJK4_9ACTN</name>
<dbReference type="GO" id="GO:0016788">
    <property type="term" value="F:hydrolase activity, acting on ester bonds"/>
    <property type="evidence" value="ECO:0007669"/>
    <property type="project" value="InterPro"/>
</dbReference>
<sequence length="326" mass="35200">MPAVETVRGPVDAAALGRTLMHEHVFVLGAENVQNYGAGDWWDEEEKVADAVGKLRELAGLGVTTIADPTVWGLGRYLPRIQRVNEQVPELNILVATGIYTYNDLPFQFHHRGPGTLVDEGPDPMIADFTRDLTEGIAGTGVRAAFLKCAVDAPGLTPGVERVLRAVAATHRETGAPVTVHTESSIHAGRTVVDLLGEEGVDLAKVVVGHAGDSNDLDYLMGLADTGAILGMDRFGLDIINSTAERVATVAALCERGYADRMVLSHDASCFIDWFGPDPATVPALQPNWNYRHISEDVLPALRAAGVSDARIDQMLVENPRRYFTR</sequence>
<dbReference type="Proteomes" id="UP000198420">
    <property type="component" value="Unassembled WGS sequence"/>
</dbReference>
<evidence type="ECO:0000256" key="1">
    <source>
        <dbReference type="ARBA" id="ARBA00022723"/>
    </source>
</evidence>
<organism evidence="6 7">
    <name type="scientific">Actinomadura mexicana</name>
    <dbReference type="NCBI Taxonomy" id="134959"/>
    <lineage>
        <taxon>Bacteria</taxon>
        <taxon>Bacillati</taxon>
        <taxon>Actinomycetota</taxon>
        <taxon>Actinomycetes</taxon>
        <taxon>Streptosporangiales</taxon>
        <taxon>Thermomonosporaceae</taxon>
        <taxon>Actinomadura</taxon>
    </lineage>
</organism>
<feature type="binding site" evidence="4">
    <location>
        <position position="181"/>
    </location>
    <ligand>
        <name>Zn(2+)</name>
        <dbReference type="ChEBI" id="CHEBI:29105"/>
        <label>2</label>
    </ligand>
</feature>
<feature type="binding site" description="via carbamate group" evidence="4">
    <location>
        <position position="148"/>
    </location>
    <ligand>
        <name>Zn(2+)</name>
        <dbReference type="ChEBI" id="CHEBI:29105"/>
        <label>2</label>
    </ligand>
</feature>
<feature type="binding site" evidence="4">
    <location>
        <position position="210"/>
    </location>
    <ligand>
        <name>Zn(2+)</name>
        <dbReference type="ChEBI" id="CHEBI:29105"/>
        <label>2</label>
    </ligand>
</feature>
<dbReference type="AlphaFoldDB" id="A0A239EJK4"/>
<dbReference type="OrthoDB" id="9795018at2"/>
<dbReference type="Pfam" id="PF02126">
    <property type="entry name" value="PTE"/>
    <property type="match status" value="1"/>
</dbReference>
<dbReference type="Gene3D" id="3.20.20.140">
    <property type="entry name" value="Metal-dependent hydrolases"/>
    <property type="match status" value="1"/>
</dbReference>